<sequence>MTLSVRQTTGATPALRALLDAWDADHAATPPNATGPPATDKDVVLAFRTRPPLDSDVVPESELENLDDDDAPIDTSFLRGVTATGDIMVAHVPATSWKGHSLQHKEFKADICFGSDTTQDDVYAKAIEDCNMIELALNGGLSCVLAYGQTGSGKTHTIGGLEERIAHNIFAKAEVIGARFKQAHGDTSDEPVLSFHVTFLELLGKNAYDLSTPPVDPEDDAEVAARRKVDIMEDKLGDVRPQLKSTLVQSPAELQALITRCLSHRRTTATLKNPRSSRSHAVLTIWVKNRILPQLDDGQIVLVDLAGSERYDDAKHHTRQLMDESRETNKSLMALKDCVRARARATEVDTFVHIPYRTNKLTLLLKALFDLESRQQTRTLVIAHVSPHMRDAHHSASTLSYAAPFRSVAPATQKIVEVDDADPRTWDHPFAYAWLDKGLRIELGKLTSTRKALPATTPLPFDLSRFLPAPLGGLHLCKMYSAEWLATLPPLDPESKLKLSREKVETAAYNVYITFCERLRIARTKGRHEVLRPDKEAVDRYMASFQRT</sequence>
<reference evidence="6 7" key="1">
    <citation type="journal article" date="2016" name="Mol. Biol. Evol.">
        <title>Comparative Genomics of Early-Diverging Mushroom-Forming Fungi Provides Insights into the Origins of Lignocellulose Decay Capabilities.</title>
        <authorList>
            <person name="Nagy L.G."/>
            <person name="Riley R."/>
            <person name="Tritt A."/>
            <person name="Adam C."/>
            <person name="Daum C."/>
            <person name="Floudas D."/>
            <person name="Sun H."/>
            <person name="Yadav J.S."/>
            <person name="Pangilinan J."/>
            <person name="Larsson K.H."/>
            <person name="Matsuura K."/>
            <person name="Barry K."/>
            <person name="Labutti K."/>
            <person name="Kuo R."/>
            <person name="Ohm R.A."/>
            <person name="Bhattacharya S.S."/>
            <person name="Shirouzu T."/>
            <person name="Yoshinaga Y."/>
            <person name="Martin F.M."/>
            <person name="Grigoriev I.V."/>
            <person name="Hibbett D.S."/>
        </authorList>
    </citation>
    <scope>NUCLEOTIDE SEQUENCE [LARGE SCALE GENOMIC DNA]</scope>
    <source>
        <strain evidence="6 7">HHB12029</strain>
    </source>
</reference>
<dbReference type="OrthoDB" id="3176171at2759"/>
<dbReference type="SMART" id="SM00129">
    <property type="entry name" value="KISc"/>
    <property type="match status" value="1"/>
</dbReference>
<dbReference type="EMBL" id="KV426115">
    <property type="protein sequence ID" value="KZV87791.1"/>
    <property type="molecule type" value="Genomic_DNA"/>
</dbReference>
<evidence type="ECO:0000259" key="5">
    <source>
        <dbReference type="PROSITE" id="PS50067"/>
    </source>
</evidence>
<dbReference type="SUPFAM" id="SSF52540">
    <property type="entry name" value="P-loop containing nucleoside triphosphate hydrolases"/>
    <property type="match status" value="1"/>
</dbReference>
<keyword evidence="7" id="KW-1185">Reference proteome</keyword>
<keyword evidence="3 4" id="KW-0505">Motor protein</keyword>
<dbReference type="Proteomes" id="UP000077266">
    <property type="component" value="Unassembled WGS sequence"/>
</dbReference>
<organism evidence="6 7">
    <name type="scientific">Exidia glandulosa HHB12029</name>
    <dbReference type="NCBI Taxonomy" id="1314781"/>
    <lineage>
        <taxon>Eukaryota</taxon>
        <taxon>Fungi</taxon>
        <taxon>Dikarya</taxon>
        <taxon>Basidiomycota</taxon>
        <taxon>Agaricomycotina</taxon>
        <taxon>Agaricomycetes</taxon>
        <taxon>Auriculariales</taxon>
        <taxon>Exidiaceae</taxon>
        <taxon>Exidia</taxon>
    </lineage>
</organism>
<dbReference type="PROSITE" id="PS00411">
    <property type="entry name" value="KINESIN_MOTOR_1"/>
    <property type="match status" value="1"/>
</dbReference>
<dbReference type="AlphaFoldDB" id="A0A165EVQ3"/>
<keyword evidence="6" id="KW-0378">Hydrolase</keyword>
<keyword evidence="1 3" id="KW-0547">Nucleotide-binding</keyword>
<dbReference type="GO" id="GO:0005874">
    <property type="term" value="C:microtubule"/>
    <property type="evidence" value="ECO:0007669"/>
    <property type="project" value="UniProtKB-KW"/>
</dbReference>
<dbReference type="InterPro" id="IPR027417">
    <property type="entry name" value="P-loop_NTPase"/>
</dbReference>
<proteinExistence type="inferred from homology"/>
<dbReference type="GO" id="GO:0005524">
    <property type="term" value="F:ATP binding"/>
    <property type="evidence" value="ECO:0007669"/>
    <property type="project" value="UniProtKB-UniRule"/>
</dbReference>
<dbReference type="GO" id="GO:0007018">
    <property type="term" value="P:microtubule-based movement"/>
    <property type="evidence" value="ECO:0007669"/>
    <property type="project" value="InterPro"/>
</dbReference>
<evidence type="ECO:0000256" key="2">
    <source>
        <dbReference type="ARBA" id="ARBA00022840"/>
    </source>
</evidence>
<dbReference type="GO" id="GO:0008017">
    <property type="term" value="F:microtubule binding"/>
    <property type="evidence" value="ECO:0007669"/>
    <property type="project" value="InterPro"/>
</dbReference>
<feature type="binding site" evidence="3">
    <location>
        <begin position="148"/>
        <end position="155"/>
    </location>
    <ligand>
        <name>ATP</name>
        <dbReference type="ChEBI" id="CHEBI:30616"/>
    </ligand>
</feature>
<evidence type="ECO:0000313" key="6">
    <source>
        <dbReference type="EMBL" id="KZV87791.1"/>
    </source>
</evidence>
<comment type="similarity">
    <text evidence="3 4">Belongs to the TRAFAC class myosin-kinesin ATPase superfamily. Kinesin family.</text>
</comment>
<keyword evidence="2 3" id="KW-0067">ATP-binding</keyword>
<dbReference type="InterPro" id="IPR001752">
    <property type="entry name" value="Kinesin_motor_dom"/>
</dbReference>
<evidence type="ECO:0000313" key="7">
    <source>
        <dbReference type="Proteomes" id="UP000077266"/>
    </source>
</evidence>
<feature type="domain" description="Kinesin motor" evidence="5">
    <location>
        <begin position="42"/>
        <end position="408"/>
    </location>
</feature>
<dbReference type="Pfam" id="PF00225">
    <property type="entry name" value="Kinesin"/>
    <property type="match status" value="1"/>
</dbReference>
<evidence type="ECO:0000256" key="4">
    <source>
        <dbReference type="RuleBase" id="RU000394"/>
    </source>
</evidence>
<dbReference type="InParanoid" id="A0A165EVQ3"/>
<accession>A0A165EVQ3</accession>
<dbReference type="GO" id="GO:0003777">
    <property type="term" value="F:microtubule motor activity"/>
    <property type="evidence" value="ECO:0007669"/>
    <property type="project" value="InterPro"/>
</dbReference>
<protein>
    <recommendedName>
        <fullName evidence="4">Kinesin-like protein</fullName>
    </recommendedName>
</protein>
<evidence type="ECO:0000256" key="3">
    <source>
        <dbReference type="PROSITE-ProRule" id="PRU00283"/>
    </source>
</evidence>
<name>A0A165EVQ3_EXIGL</name>
<dbReference type="GO" id="GO:0016887">
    <property type="term" value="F:ATP hydrolysis activity"/>
    <property type="evidence" value="ECO:0007669"/>
    <property type="project" value="TreeGrafter"/>
</dbReference>
<gene>
    <name evidence="6" type="ORF">EXIGLDRAFT_651794</name>
</gene>
<dbReference type="STRING" id="1314781.A0A165EVQ3"/>
<dbReference type="InterPro" id="IPR019821">
    <property type="entry name" value="Kinesin_motor_CS"/>
</dbReference>
<dbReference type="GO" id="GO:0005871">
    <property type="term" value="C:kinesin complex"/>
    <property type="evidence" value="ECO:0007669"/>
    <property type="project" value="TreeGrafter"/>
</dbReference>
<dbReference type="InterPro" id="IPR036961">
    <property type="entry name" value="Kinesin_motor_dom_sf"/>
</dbReference>
<keyword evidence="4" id="KW-0493">Microtubule</keyword>
<dbReference type="PROSITE" id="PS50067">
    <property type="entry name" value="KINESIN_MOTOR_2"/>
    <property type="match status" value="1"/>
</dbReference>
<dbReference type="PRINTS" id="PR00380">
    <property type="entry name" value="KINESINHEAVY"/>
</dbReference>
<dbReference type="PANTHER" id="PTHR24115">
    <property type="entry name" value="KINESIN-RELATED"/>
    <property type="match status" value="1"/>
</dbReference>
<dbReference type="InterPro" id="IPR027640">
    <property type="entry name" value="Kinesin-like_fam"/>
</dbReference>
<dbReference type="Gene3D" id="3.40.850.10">
    <property type="entry name" value="Kinesin motor domain"/>
    <property type="match status" value="1"/>
</dbReference>
<evidence type="ECO:0000256" key="1">
    <source>
        <dbReference type="ARBA" id="ARBA00022741"/>
    </source>
</evidence>